<name>W5JAH7_ANODA</name>
<evidence type="ECO:0000256" key="1">
    <source>
        <dbReference type="SAM" id="MobiDB-lite"/>
    </source>
</evidence>
<evidence type="ECO:0000313" key="2">
    <source>
        <dbReference type="EMBL" id="ETN61447.1"/>
    </source>
</evidence>
<gene>
    <name evidence="2" type="ORF">AND_006883</name>
</gene>
<protein>
    <submittedName>
        <fullName evidence="2 3">Uncharacterized protein</fullName>
    </submittedName>
</protein>
<reference evidence="3" key="4">
    <citation type="submission" date="2015-06" db="UniProtKB">
        <authorList>
            <consortium name="EnsemblMetazoa"/>
        </authorList>
    </citation>
    <scope>IDENTIFICATION</scope>
</reference>
<evidence type="ECO:0000313" key="3">
    <source>
        <dbReference type="EnsemblMetazoa" id="ADAC006883-PA"/>
    </source>
</evidence>
<dbReference type="VEuPathDB" id="VectorBase:ADAC006883"/>
<dbReference type="AlphaFoldDB" id="W5JAH7"/>
<dbReference type="EnsemblMetazoa" id="ADAC006883-RA">
    <property type="protein sequence ID" value="ADAC006883-PA"/>
    <property type="gene ID" value="ADAC006883"/>
</dbReference>
<reference evidence="2" key="2">
    <citation type="submission" date="2010-05" db="EMBL/GenBank/DDBJ databases">
        <authorList>
            <person name="Almeida L.G."/>
            <person name="Nicolas M.F."/>
            <person name="Souza R.C."/>
            <person name="Vasconcelos A.T.R."/>
        </authorList>
    </citation>
    <scope>NUCLEOTIDE SEQUENCE</scope>
</reference>
<feature type="region of interest" description="Disordered" evidence="1">
    <location>
        <begin position="1"/>
        <end position="29"/>
    </location>
</feature>
<organism evidence="2">
    <name type="scientific">Anopheles darlingi</name>
    <name type="common">Mosquito</name>
    <dbReference type="NCBI Taxonomy" id="43151"/>
    <lineage>
        <taxon>Eukaryota</taxon>
        <taxon>Metazoa</taxon>
        <taxon>Ecdysozoa</taxon>
        <taxon>Arthropoda</taxon>
        <taxon>Hexapoda</taxon>
        <taxon>Insecta</taxon>
        <taxon>Pterygota</taxon>
        <taxon>Neoptera</taxon>
        <taxon>Endopterygota</taxon>
        <taxon>Diptera</taxon>
        <taxon>Nematocera</taxon>
        <taxon>Culicoidea</taxon>
        <taxon>Culicidae</taxon>
        <taxon>Anophelinae</taxon>
        <taxon>Anopheles</taxon>
    </lineage>
</organism>
<keyword evidence="4" id="KW-1185">Reference proteome</keyword>
<evidence type="ECO:0000313" key="4">
    <source>
        <dbReference type="Proteomes" id="UP000000673"/>
    </source>
</evidence>
<proteinExistence type="predicted"/>
<dbReference type="EMBL" id="ADMH02001680">
    <property type="protein sequence ID" value="ETN61447.1"/>
    <property type="molecule type" value="Genomic_DNA"/>
</dbReference>
<dbReference type="HOGENOM" id="CLU_2724259_0_0_1"/>
<dbReference type="Proteomes" id="UP000000673">
    <property type="component" value="Unassembled WGS sequence"/>
</dbReference>
<sequence>MVTVSPEIVQQPHTRKKFQQQPRRETQSSEEVCVCLCLCGACVYLEVISTAAALECGDQVVVVDAGCCWWWL</sequence>
<accession>W5JAH7</accession>
<reference evidence="2 4" key="1">
    <citation type="journal article" date="2010" name="BMC Genomics">
        <title>Combination of measures distinguishes pre-miRNAs from other stem-loops in the genome of the newly sequenced Anopheles darlingi.</title>
        <authorList>
            <person name="Mendes N.D."/>
            <person name="Freitas A.T."/>
            <person name="Vasconcelos A.T."/>
            <person name="Sagot M.F."/>
        </authorList>
    </citation>
    <scope>NUCLEOTIDE SEQUENCE</scope>
</reference>
<reference evidence="2" key="3">
    <citation type="journal article" date="2013" name="Nucleic Acids Res.">
        <title>The genome of Anopheles darlingi, the main neotropical malaria vector.</title>
        <authorList>
            <person name="Marinotti O."/>
            <person name="Cerqueira G.C."/>
            <person name="de Almeida L.G."/>
            <person name="Ferro M.I."/>
            <person name="Loreto E.L."/>
            <person name="Zaha A."/>
            <person name="Teixeira S.M."/>
            <person name="Wespiser A.R."/>
            <person name="Almeida E Silva A."/>
            <person name="Schlindwein A.D."/>
            <person name="Pacheco A.C."/>
            <person name="Silva A.L."/>
            <person name="Graveley B.R."/>
            <person name="Walenz B.P."/>
            <person name="Lima Bde A."/>
            <person name="Ribeiro C.A."/>
            <person name="Nunes-Silva C.G."/>
            <person name="de Carvalho C.R."/>
            <person name="Soares C.M."/>
            <person name="de Menezes C.B."/>
            <person name="Matiolli C."/>
            <person name="Caffrey D."/>
            <person name="Araujo D.A."/>
            <person name="de Oliveira D.M."/>
            <person name="Golenbock D."/>
            <person name="Grisard E.C."/>
            <person name="Fantinatti-Garboggini F."/>
            <person name="de Carvalho F.M."/>
            <person name="Barcellos F.G."/>
            <person name="Prosdocimi F."/>
            <person name="May G."/>
            <person name="Azevedo Junior G.M."/>
            <person name="Guimaraes G.M."/>
            <person name="Goldman G.H."/>
            <person name="Padilha I.Q."/>
            <person name="Batista Jda S."/>
            <person name="Ferro J.A."/>
            <person name="Ribeiro J.M."/>
            <person name="Fietto J.L."/>
            <person name="Dabbas K.M."/>
            <person name="Cerdeira L."/>
            <person name="Agnez-Lima L.F."/>
            <person name="Brocchi M."/>
            <person name="de Carvalho M.O."/>
            <person name="Teixeira Mde M."/>
            <person name="Diniz Maia Mde M."/>
            <person name="Goldman M.H."/>
            <person name="Cruz Schneider M.P."/>
            <person name="Felipe M.S."/>
            <person name="Hungria M."/>
            <person name="Nicolas M.F."/>
            <person name="Pereira M."/>
            <person name="Montes M.A."/>
            <person name="Cantao M.E."/>
            <person name="Vincentz M."/>
            <person name="Rafael M.S."/>
            <person name="Silverman N."/>
            <person name="Stoco P.H."/>
            <person name="Souza R.C."/>
            <person name="Vicentini R."/>
            <person name="Gazzinelli R.T."/>
            <person name="Neves Rde O."/>
            <person name="Silva R."/>
            <person name="Astolfi-Filho S."/>
            <person name="Maciel T.E."/>
            <person name="Urmenyi T.P."/>
            <person name="Tadei W.P."/>
            <person name="Camargo E.P."/>
            <person name="de Vasconcelos A.T."/>
        </authorList>
    </citation>
    <scope>NUCLEOTIDE SEQUENCE</scope>
</reference>